<sequence length="81" mass="8701">MGCEFCQIDGFLHSGVSAADDNNLSTLIHGTVTSCAIMNASSLEFIRILSGQSSRRGTGSDNHRLGIIFRILSVDVFRLIG</sequence>
<name>A0A644ZUY6_9ZZZZ</name>
<comment type="caution">
    <text evidence="1">The sequence shown here is derived from an EMBL/GenBank/DDBJ whole genome shotgun (WGS) entry which is preliminary data.</text>
</comment>
<accession>A0A644ZUY6</accession>
<proteinExistence type="predicted"/>
<organism evidence="1">
    <name type="scientific">bioreactor metagenome</name>
    <dbReference type="NCBI Taxonomy" id="1076179"/>
    <lineage>
        <taxon>unclassified sequences</taxon>
        <taxon>metagenomes</taxon>
        <taxon>ecological metagenomes</taxon>
    </lineage>
</organism>
<dbReference type="EMBL" id="VSSQ01010510">
    <property type="protein sequence ID" value="MPM44526.1"/>
    <property type="molecule type" value="Genomic_DNA"/>
</dbReference>
<dbReference type="AlphaFoldDB" id="A0A644ZUY6"/>
<protein>
    <submittedName>
        <fullName evidence="1">Uncharacterized protein</fullName>
    </submittedName>
</protein>
<evidence type="ECO:0000313" key="1">
    <source>
        <dbReference type="EMBL" id="MPM44526.1"/>
    </source>
</evidence>
<gene>
    <name evidence="1" type="ORF">SDC9_91204</name>
</gene>
<reference evidence="1" key="1">
    <citation type="submission" date="2019-08" db="EMBL/GenBank/DDBJ databases">
        <authorList>
            <person name="Kucharzyk K."/>
            <person name="Murdoch R.W."/>
            <person name="Higgins S."/>
            <person name="Loffler F."/>
        </authorList>
    </citation>
    <scope>NUCLEOTIDE SEQUENCE</scope>
</reference>
<dbReference type="AntiFam" id="ANF00233">
    <property type="entry name" value="Shadow ORF (opposite trxB)"/>
</dbReference>